<dbReference type="AlphaFoldDB" id="A0A433DGW8"/>
<dbReference type="EMBL" id="RBNI01001689">
    <property type="protein sequence ID" value="RUP50090.1"/>
    <property type="molecule type" value="Genomic_DNA"/>
</dbReference>
<proteinExistence type="predicted"/>
<keyword evidence="1" id="KW-0812">Transmembrane</keyword>
<keyword evidence="1" id="KW-1133">Transmembrane helix</keyword>
<gene>
    <name evidence="2" type="ORF">BC936DRAFT_140362</name>
</gene>
<evidence type="ECO:0000256" key="1">
    <source>
        <dbReference type="SAM" id="Phobius"/>
    </source>
</evidence>
<dbReference type="Proteomes" id="UP000268093">
    <property type="component" value="Unassembled WGS sequence"/>
</dbReference>
<comment type="caution">
    <text evidence="2">The sequence shown here is derived from an EMBL/GenBank/DDBJ whole genome shotgun (WGS) entry which is preliminary data.</text>
</comment>
<protein>
    <submittedName>
        <fullName evidence="2">Uncharacterized protein</fullName>
    </submittedName>
</protein>
<evidence type="ECO:0000313" key="3">
    <source>
        <dbReference type="Proteomes" id="UP000268093"/>
    </source>
</evidence>
<organism evidence="2 3">
    <name type="scientific">Jimgerdemannia flammicorona</name>
    <dbReference type="NCBI Taxonomy" id="994334"/>
    <lineage>
        <taxon>Eukaryota</taxon>
        <taxon>Fungi</taxon>
        <taxon>Fungi incertae sedis</taxon>
        <taxon>Mucoromycota</taxon>
        <taxon>Mucoromycotina</taxon>
        <taxon>Endogonomycetes</taxon>
        <taxon>Endogonales</taxon>
        <taxon>Endogonaceae</taxon>
        <taxon>Jimgerdemannia</taxon>
    </lineage>
</organism>
<accession>A0A433DGW8</accession>
<evidence type="ECO:0000313" key="2">
    <source>
        <dbReference type="EMBL" id="RUP50090.1"/>
    </source>
</evidence>
<sequence>MDGQHNKPNFVPQSDNLPEAFKLQTDCKSTTKPYLLPRNDTEFNRLHIQHYVTRYVEVVLLALRAFFLLLVYTGKCYMATSTPRLKRILRMVLEFSMPGVEQVSQMTFPLIYGSDLGLLYIYV</sequence>
<keyword evidence="3" id="KW-1185">Reference proteome</keyword>
<feature type="transmembrane region" description="Helical" evidence="1">
    <location>
        <begin position="55"/>
        <end position="74"/>
    </location>
</feature>
<keyword evidence="1" id="KW-0472">Membrane</keyword>
<reference evidence="2 3" key="1">
    <citation type="journal article" date="2018" name="New Phytol.">
        <title>Phylogenomics of Endogonaceae and evolution of mycorrhizas within Mucoromycota.</title>
        <authorList>
            <person name="Chang Y."/>
            <person name="Desiro A."/>
            <person name="Na H."/>
            <person name="Sandor L."/>
            <person name="Lipzen A."/>
            <person name="Clum A."/>
            <person name="Barry K."/>
            <person name="Grigoriev I.V."/>
            <person name="Martin F.M."/>
            <person name="Stajich J.E."/>
            <person name="Smith M.E."/>
            <person name="Bonito G."/>
            <person name="Spatafora J.W."/>
        </authorList>
    </citation>
    <scope>NUCLEOTIDE SEQUENCE [LARGE SCALE GENOMIC DNA]</scope>
    <source>
        <strain evidence="2 3">GMNB39</strain>
    </source>
</reference>
<name>A0A433DGW8_9FUNG</name>